<protein>
    <recommendedName>
        <fullName evidence="3">Endonuclease-reverse transcriptase</fullName>
    </recommendedName>
</protein>
<reference evidence="1" key="1">
    <citation type="submission" date="2018-11" db="EMBL/GenBank/DDBJ databases">
        <authorList>
            <person name="Alioto T."/>
            <person name="Alioto T."/>
        </authorList>
    </citation>
    <scope>NUCLEOTIDE SEQUENCE</scope>
</reference>
<organism evidence="1 2">
    <name type="scientific">Mytilus galloprovincialis</name>
    <name type="common">Mediterranean mussel</name>
    <dbReference type="NCBI Taxonomy" id="29158"/>
    <lineage>
        <taxon>Eukaryota</taxon>
        <taxon>Metazoa</taxon>
        <taxon>Spiralia</taxon>
        <taxon>Lophotrochozoa</taxon>
        <taxon>Mollusca</taxon>
        <taxon>Bivalvia</taxon>
        <taxon>Autobranchia</taxon>
        <taxon>Pteriomorphia</taxon>
        <taxon>Mytilida</taxon>
        <taxon>Mytiloidea</taxon>
        <taxon>Mytilidae</taxon>
        <taxon>Mytilinae</taxon>
        <taxon>Mytilus</taxon>
    </lineage>
</organism>
<dbReference type="AlphaFoldDB" id="A0A8B6H5X0"/>
<name>A0A8B6H5X0_MYTGA</name>
<comment type="caution">
    <text evidence="1">The sequence shown here is derived from an EMBL/GenBank/DDBJ whole genome shotgun (WGS) entry which is preliminary data.</text>
</comment>
<dbReference type="EMBL" id="UYJE01009530">
    <property type="protein sequence ID" value="VDI74198.1"/>
    <property type="molecule type" value="Genomic_DNA"/>
</dbReference>
<dbReference type="Proteomes" id="UP000596742">
    <property type="component" value="Unassembled WGS sequence"/>
</dbReference>
<gene>
    <name evidence="1" type="ORF">MGAL_10B032015</name>
</gene>
<dbReference type="OrthoDB" id="10059790at2759"/>
<sequence>MNNEWEVDRDIIRQVMCEDVRGRKTNKNKDWMSHGTWDKVEERRKIKEKYLRSIIDRTGGTDVDIRTRIFKARQALAMLKLVLKIICRKHQNSNFQHQCKISPFLWCRNLETYSRGTTSNPGFYQQLPAPNCKFWWEETISTKCLWERTNQELAIRQLKRRSWQWIGHTLRKHVGTITRQALEWNPQGHRRPGRQFHSWRRSRHKEMEKIGYTWNEAK</sequence>
<evidence type="ECO:0000313" key="2">
    <source>
        <dbReference type="Proteomes" id="UP000596742"/>
    </source>
</evidence>
<evidence type="ECO:0000313" key="1">
    <source>
        <dbReference type="EMBL" id="VDI74198.1"/>
    </source>
</evidence>
<proteinExistence type="predicted"/>
<keyword evidence="2" id="KW-1185">Reference proteome</keyword>
<evidence type="ECO:0008006" key="3">
    <source>
        <dbReference type="Google" id="ProtNLM"/>
    </source>
</evidence>
<accession>A0A8B6H5X0</accession>